<keyword evidence="1" id="KW-1133">Transmembrane helix</keyword>
<evidence type="ECO:0000313" key="2">
    <source>
        <dbReference type="EMBL" id="SOD57799.1"/>
    </source>
</evidence>
<accession>A0A286DGS4</accession>
<gene>
    <name evidence="2" type="ORF">SAMN06296416_11721</name>
</gene>
<protein>
    <recommendedName>
        <fullName evidence="4">DUF3619 family protein</fullName>
    </recommendedName>
</protein>
<name>A0A286DGS4_9GAMM</name>
<reference evidence="2 3" key="1">
    <citation type="submission" date="2017-09" db="EMBL/GenBank/DDBJ databases">
        <authorList>
            <person name="Ehlers B."/>
            <person name="Leendertz F.H."/>
        </authorList>
    </citation>
    <scope>NUCLEOTIDE SEQUENCE [LARGE SCALE GENOMIC DNA]</scope>
    <source>
        <strain evidence="2 3">CGMCC 1.10978</strain>
    </source>
</reference>
<feature type="transmembrane region" description="Helical" evidence="1">
    <location>
        <begin position="55"/>
        <end position="74"/>
    </location>
</feature>
<keyword evidence="1" id="KW-0472">Membrane</keyword>
<sequence>MTASDHNHEHFDRQARQLHAAAVTHLSAQTLARLRAARHAAQTDAAPARRGHWRWLAATAFSAVFAVAIVTQLGPLTQTPEAPDATVADNISDYDPALIVLDENPDLYLWLASSEAQPLAME</sequence>
<dbReference type="RefSeq" id="WP_097123721.1">
    <property type="nucleotide sequence ID" value="NZ_OCND01000017.1"/>
</dbReference>
<dbReference type="OrthoDB" id="5976069at2"/>
<dbReference type="Proteomes" id="UP000219374">
    <property type="component" value="Unassembled WGS sequence"/>
</dbReference>
<proteinExistence type="predicted"/>
<evidence type="ECO:0000313" key="3">
    <source>
        <dbReference type="Proteomes" id="UP000219374"/>
    </source>
</evidence>
<dbReference type="EMBL" id="OCND01000017">
    <property type="protein sequence ID" value="SOD57799.1"/>
    <property type="molecule type" value="Genomic_DNA"/>
</dbReference>
<keyword evidence="3" id="KW-1185">Reference proteome</keyword>
<organism evidence="2 3">
    <name type="scientific">Pseudoxanthomonas wuyuanensis</name>
    <dbReference type="NCBI Taxonomy" id="1073196"/>
    <lineage>
        <taxon>Bacteria</taxon>
        <taxon>Pseudomonadati</taxon>
        <taxon>Pseudomonadota</taxon>
        <taxon>Gammaproteobacteria</taxon>
        <taxon>Lysobacterales</taxon>
        <taxon>Lysobacteraceae</taxon>
        <taxon>Pseudoxanthomonas</taxon>
    </lineage>
</organism>
<evidence type="ECO:0008006" key="4">
    <source>
        <dbReference type="Google" id="ProtNLM"/>
    </source>
</evidence>
<keyword evidence="1" id="KW-0812">Transmembrane</keyword>
<dbReference type="AlphaFoldDB" id="A0A286DGS4"/>
<evidence type="ECO:0000256" key="1">
    <source>
        <dbReference type="SAM" id="Phobius"/>
    </source>
</evidence>